<dbReference type="Proteomes" id="UP001204814">
    <property type="component" value="Unassembled WGS sequence"/>
</dbReference>
<evidence type="ECO:0000313" key="3">
    <source>
        <dbReference type="EMBL" id="MCQ5061043.1"/>
    </source>
</evidence>
<dbReference type="EMBL" id="AP024085">
    <property type="protein sequence ID" value="BCL58225.1"/>
    <property type="molecule type" value="Genomic_DNA"/>
</dbReference>
<organism evidence="4 5">
    <name type="scientific">Faecalibacillus intestinalis</name>
    <dbReference type="NCBI Taxonomy" id="1982626"/>
    <lineage>
        <taxon>Bacteria</taxon>
        <taxon>Bacillati</taxon>
        <taxon>Bacillota</taxon>
        <taxon>Erysipelotrichia</taxon>
        <taxon>Erysipelotrichales</taxon>
        <taxon>Coprobacillaceae</taxon>
        <taxon>Faecalibacillus</taxon>
    </lineage>
</organism>
<reference evidence="4 5" key="1">
    <citation type="journal article" date="2019" name="Int. J. Syst. Evol. Microbiol.">
        <title>Faecalibacillus intestinalis gen. nov., sp. nov. and Faecalibacillus faecis sp. nov., isolated from human faeces.</title>
        <authorList>
            <person name="Seo B."/>
            <person name="Jeon K."/>
            <person name="Baek I."/>
            <person name="Lee Y.M."/>
            <person name="Baek K."/>
            <person name="Ko G."/>
        </authorList>
    </citation>
    <scope>NUCLEOTIDE SEQUENCE [LARGE SCALE GENOMIC DNA]</scope>
    <source>
        <strain evidence="4 5">SNUG30099</strain>
    </source>
</reference>
<feature type="transmembrane region" description="Helical" evidence="1">
    <location>
        <begin position="50"/>
        <end position="71"/>
    </location>
</feature>
<evidence type="ECO:0000313" key="5">
    <source>
        <dbReference type="Proteomes" id="UP000240974"/>
    </source>
</evidence>
<protein>
    <submittedName>
        <fullName evidence="4">Uncharacterized protein</fullName>
    </submittedName>
</protein>
<reference evidence="2" key="2">
    <citation type="journal article" date="2020" name="Microbiol. Resour. Announc.">
        <title>Complete Genome Sequence of Faecalibacillus intestinalis JCM 34082, Isolated from Feces from a Healthy Japanese Female.</title>
        <authorList>
            <person name="Sakamoto M."/>
            <person name="Ikeyama N."/>
            <person name="Toyoda A."/>
            <person name="Murakami T."/>
            <person name="Mori H."/>
            <person name="Ohkuma M."/>
        </authorList>
    </citation>
    <scope>NUCLEOTIDE SEQUENCE</scope>
    <source>
        <strain evidence="2">14EGH31</strain>
    </source>
</reference>
<keyword evidence="1" id="KW-1133">Transmembrane helix</keyword>
<name>A0A2T3G6P7_9FIRM</name>
<evidence type="ECO:0000313" key="2">
    <source>
        <dbReference type="EMBL" id="BCL58225.1"/>
    </source>
</evidence>
<reference evidence="6" key="3">
    <citation type="submission" date="2020-09" db="EMBL/GenBank/DDBJ databases">
        <title>Complete genome sequencing of Faecalibacillus intestinalis strain 14EGH31.</title>
        <authorList>
            <person name="Sakamoto M."/>
            <person name="Murakami T."/>
            <person name="Mori H."/>
        </authorList>
    </citation>
    <scope>NUCLEOTIDE SEQUENCE [LARGE SCALE GENOMIC DNA]</scope>
    <source>
        <strain evidence="6">14EGH31</strain>
    </source>
</reference>
<dbReference type="Proteomes" id="UP000593842">
    <property type="component" value="Chromosome"/>
</dbReference>
<evidence type="ECO:0000313" key="4">
    <source>
        <dbReference type="EMBL" id="PST43230.1"/>
    </source>
</evidence>
<proteinExistence type="predicted"/>
<sequence>MFQHIIQELITKAITQQTEKIIEKKTKKQIKKEEVYFQKPHLFISNYYQAYAFLLTLPFLLIILTLCMIIQFKNNHLDMVIICVLLILLLITVTYKQNHKKLMIAYWQDILIIYNAKGTQLIQIPAYYLKQAIIKPNKLIIPYHQETWVIQINKHDNLKEVEEMLTYFQLL</sequence>
<keyword evidence="1" id="KW-0472">Membrane</keyword>
<dbReference type="EMBL" id="JANGBO010000002">
    <property type="protein sequence ID" value="MCQ5061043.1"/>
    <property type="molecule type" value="Genomic_DNA"/>
</dbReference>
<dbReference type="GeneID" id="70580377"/>
<dbReference type="KEGG" id="fit:Fi14EGH31_19370"/>
<keyword evidence="1" id="KW-0812">Transmembrane</keyword>
<gene>
    <name evidence="4" type="ORF">C7U54_00530</name>
    <name evidence="2" type="ORF">Fi14EGH31_19370</name>
    <name evidence="3" type="ORF">NE542_04230</name>
</gene>
<reference evidence="3" key="4">
    <citation type="submission" date="2022-06" db="EMBL/GenBank/DDBJ databases">
        <title>Isolation of gut microbiota from human fecal samples.</title>
        <authorList>
            <person name="Pamer E.G."/>
            <person name="Barat B."/>
            <person name="Waligurski E."/>
            <person name="Medina S."/>
            <person name="Paddock L."/>
            <person name="Mostad J."/>
        </authorList>
    </citation>
    <scope>NUCLEOTIDE SEQUENCE</scope>
    <source>
        <strain evidence="3">DFI.6.24</strain>
    </source>
</reference>
<dbReference type="RefSeq" id="WP_022002885.1">
    <property type="nucleotide sequence ID" value="NZ_AP024085.1"/>
</dbReference>
<evidence type="ECO:0000313" key="6">
    <source>
        <dbReference type="Proteomes" id="UP000593842"/>
    </source>
</evidence>
<evidence type="ECO:0000256" key="1">
    <source>
        <dbReference type="SAM" id="Phobius"/>
    </source>
</evidence>
<dbReference type="Proteomes" id="UP000240974">
    <property type="component" value="Unassembled WGS sequence"/>
</dbReference>
<accession>A0A2T3G6P7</accession>
<keyword evidence="5" id="KW-1185">Reference proteome</keyword>
<dbReference type="EMBL" id="PYLQ01000001">
    <property type="protein sequence ID" value="PST43230.1"/>
    <property type="molecule type" value="Genomic_DNA"/>
</dbReference>
<dbReference type="AlphaFoldDB" id="A0A2T3G6P7"/>
<feature type="transmembrane region" description="Helical" evidence="1">
    <location>
        <begin position="77"/>
        <end position="95"/>
    </location>
</feature>